<keyword evidence="1" id="KW-0812">Transmembrane</keyword>
<sequence length="149" mass="17561">MKFTIATPVEQGYLDVKAGFTESLFKKLSPPFPPVRLLRFDGSEKGDIVSLELNFIFFRQKWTSHIIEDRTTDQEFYFVDEGVELPFFLKKWRHKHRVISSGIGSIIRDEIEFEGPVGLLTVLLFPVMWLQFAFRKPIYRRIFKRTAAR</sequence>
<dbReference type="InterPro" id="IPR023393">
    <property type="entry name" value="START-like_dom_sf"/>
</dbReference>
<evidence type="ECO:0000256" key="1">
    <source>
        <dbReference type="SAM" id="Phobius"/>
    </source>
</evidence>
<protein>
    <recommendedName>
        <fullName evidence="4">Ligand-binding SRPBCC domain-containing protein</fullName>
    </recommendedName>
</protein>
<comment type="caution">
    <text evidence="2">The sequence shown here is derived from an EMBL/GenBank/DDBJ whole genome shotgun (WGS) entry which is preliminary data.</text>
</comment>
<reference evidence="2 3" key="1">
    <citation type="submission" date="2018-09" db="EMBL/GenBank/DDBJ databases">
        <authorList>
            <person name="Wang X."/>
            <person name="Du Z."/>
        </authorList>
    </citation>
    <scope>NUCLEOTIDE SEQUENCE [LARGE SCALE GENOMIC DNA]</scope>
    <source>
        <strain evidence="2 3">N3</strain>
    </source>
</reference>
<dbReference type="OrthoDB" id="838246at2"/>
<evidence type="ECO:0000313" key="3">
    <source>
        <dbReference type="Proteomes" id="UP000283522"/>
    </source>
</evidence>
<feature type="transmembrane region" description="Helical" evidence="1">
    <location>
        <begin position="115"/>
        <end position="134"/>
    </location>
</feature>
<accession>A0A418PVR3</accession>
<gene>
    <name evidence="2" type="ORF">D0X99_00235</name>
</gene>
<dbReference type="SUPFAM" id="SSF55961">
    <property type="entry name" value="Bet v1-like"/>
    <property type="match status" value="1"/>
</dbReference>
<dbReference type="AlphaFoldDB" id="A0A418PVR3"/>
<evidence type="ECO:0008006" key="4">
    <source>
        <dbReference type="Google" id="ProtNLM"/>
    </source>
</evidence>
<keyword evidence="1" id="KW-1133">Transmembrane helix</keyword>
<keyword evidence="1" id="KW-0472">Membrane</keyword>
<evidence type="ECO:0000313" key="2">
    <source>
        <dbReference type="EMBL" id="RIW18165.1"/>
    </source>
</evidence>
<dbReference type="Proteomes" id="UP000283522">
    <property type="component" value="Unassembled WGS sequence"/>
</dbReference>
<dbReference type="EMBL" id="QXML01000001">
    <property type="protein sequence ID" value="RIW18165.1"/>
    <property type="molecule type" value="Genomic_DNA"/>
</dbReference>
<organism evidence="2 3">
    <name type="scientific">Algoriphagus lacus</name>
    <dbReference type="NCBI Taxonomy" id="2056311"/>
    <lineage>
        <taxon>Bacteria</taxon>
        <taxon>Pseudomonadati</taxon>
        <taxon>Bacteroidota</taxon>
        <taxon>Cytophagia</taxon>
        <taxon>Cytophagales</taxon>
        <taxon>Cyclobacteriaceae</taxon>
        <taxon>Algoriphagus</taxon>
    </lineage>
</organism>
<dbReference type="RefSeq" id="WP_119475643.1">
    <property type="nucleotide sequence ID" value="NZ_QXML01000001.1"/>
</dbReference>
<name>A0A418PVR3_9BACT</name>
<dbReference type="Gene3D" id="3.30.530.20">
    <property type="match status" value="1"/>
</dbReference>
<proteinExistence type="predicted"/>
<keyword evidence="3" id="KW-1185">Reference proteome</keyword>